<accession>A0A7W8JUY4</accession>
<feature type="compositionally biased region" description="Basic and acidic residues" evidence="1">
    <location>
        <begin position="47"/>
        <end position="57"/>
    </location>
</feature>
<name>A0A7W8JUY4_9DEIO</name>
<sequence length="57" mass="6458">MNRPSPTAPYVIREAHGNRVMADRQWAWLIDLATRTHNPTPPAPVEARQERPAQKTG</sequence>
<gene>
    <name evidence="2" type="ORF">HNQ08_001194</name>
</gene>
<comment type="caution">
    <text evidence="2">The sequence shown here is derived from an EMBL/GenBank/DDBJ whole genome shotgun (WGS) entry which is preliminary data.</text>
</comment>
<proteinExistence type="predicted"/>
<protein>
    <submittedName>
        <fullName evidence="2">Uncharacterized protein</fullName>
    </submittedName>
</protein>
<dbReference type="AlphaFoldDB" id="A0A7W8JUY4"/>
<organism evidence="2 3">
    <name type="scientific">Deinococcus humi</name>
    <dbReference type="NCBI Taxonomy" id="662880"/>
    <lineage>
        <taxon>Bacteria</taxon>
        <taxon>Thermotogati</taxon>
        <taxon>Deinococcota</taxon>
        <taxon>Deinococci</taxon>
        <taxon>Deinococcales</taxon>
        <taxon>Deinococcaceae</taxon>
        <taxon>Deinococcus</taxon>
    </lineage>
</organism>
<reference evidence="2 3" key="1">
    <citation type="submission" date="2020-08" db="EMBL/GenBank/DDBJ databases">
        <title>Genomic Encyclopedia of Type Strains, Phase IV (KMG-IV): sequencing the most valuable type-strain genomes for metagenomic binning, comparative biology and taxonomic classification.</title>
        <authorList>
            <person name="Goeker M."/>
        </authorList>
    </citation>
    <scope>NUCLEOTIDE SEQUENCE [LARGE SCALE GENOMIC DNA]</scope>
    <source>
        <strain evidence="2 3">DSM 27939</strain>
    </source>
</reference>
<evidence type="ECO:0000256" key="1">
    <source>
        <dbReference type="SAM" id="MobiDB-lite"/>
    </source>
</evidence>
<feature type="region of interest" description="Disordered" evidence="1">
    <location>
        <begin position="35"/>
        <end position="57"/>
    </location>
</feature>
<evidence type="ECO:0000313" key="2">
    <source>
        <dbReference type="EMBL" id="MBB5362109.1"/>
    </source>
</evidence>
<dbReference type="Proteomes" id="UP000552709">
    <property type="component" value="Unassembled WGS sequence"/>
</dbReference>
<dbReference type="EMBL" id="JACHFL010000002">
    <property type="protein sequence ID" value="MBB5362109.1"/>
    <property type="molecule type" value="Genomic_DNA"/>
</dbReference>
<keyword evidence="3" id="KW-1185">Reference proteome</keyword>
<evidence type="ECO:0000313" key="3">
    <source>
        <dbReference type="Proteomes" id="UP000552709"/>
    </source>
</evidence>
<dbReference type="RefSeq" id="WP_184128370.1">
    <property type="nucleotide sequence ID" value="NZ_JACHFL010000002.1"/>
</dbReference>